<feature type="binding site" evidence="5">
    <location>
        <position position="208"/>
    </location>
    <ligand>
        <name>Zn(2+)</name>
        <dbReference type="ChEBI" id="CHEBI:29105"/>
    </ligand>
</feature>
<dbReference type="InterPro" id="IPR027546">
    <property type="entry name" value="Sirtuin_class_III"/>
</dbReference>
<comment type="cofactor">
    <cofactor evidence="4">
        <name>Zn(2+)</name>
        <dbReference type="ChEBI" id="CHEBI:29105"/>
    </cofactor>
    <text evidence="4">Binds 1 zinc ion per subunit.</text>
</comment>
<keyword evidence="4 5" id="KW-0479">Metal-binding</keyword>
<comment type="similarity">
    <text evidence="1">Belongs to the sirtuin family. Class I subfamily.</text>
</comment>
<sequence length="322" mass="35478">MASTAKPPIVPPADLASFSEHLNSSNRILALLGAGLSASSGLPTFRGAGGLWRTHDAMDLATPEAFRADPGLVWQFYSYRRHMALKAQPNRAHLALAELAKRKEGFMTLSQNVDGLSQRAGHPREKLQLLHGSLFDIKCTNFWCDFTEENNFTDPIVPALAIPIDESDPTSSEARQAVSDALRARRELDISDERVQLPELRYQDLPQCPKCKEGLLRPGVVWFGEMLPEKTISTIDEWITASKKIDLIMVIGTSARVYPAAAYVDRARAKGARVAVINTERTDAPSSGLRKDDWFFQGDAGQVVPEILKSVVGEISEPTKKL</sequence>
<feature type="binding site" evidence="4">
    <location>
        <begin position="252"/>
        <end position="254"/>
    </location>
    <ligand>
        <name>NAD(+)</name>
        <dbReference type="ChEBI" id="CHEBI:57540"/>
    </ligand>
</feature>
<dbReference type="Gene3D" id="3.40.50.1220">
    <property type="entry name" value="TPP-binding domain"/>
    <property type="match status" value="1"/>
</dbReference>
<dbReference type="HAMAP" id="MF_01121">
    <property type="entry name" value="Sirtuin_ClassIII"/>
    <property type="match status" value="1"/>
</dbReference>
<keyword evidence="3 4" id="KW-0520">NAD</keyword>
<evidence type="ECO:0000256" key="4">
    <source>
        <dbReference type="HAMAP-Rule" id="MF_03160"/>
    </source>
</evidence>
<feature type="binding site" evidence="4">
    <location>
        <begin position="33"/>
        <end position="52"/>
    </location>
    <ligand>
        <name>NAD(+)</name>
        <dbReference type="ChEBI" id="CHEBI:57540"/>
    </ligand>
</feature>
<keyword evidence="8" id="KW-1185">Reference proteome</keyword>
<dbReference type="InterPro" id="IPR003000">
    <property type="entry name" value="Sirtuin"/>
</dbReference>
<dbReference type="EC" id="2.3.1.-" evidence="4"/>
<feature type="binding site" evidence="4">
    <location>
        <begin position="111"/>
        <end position="114"/>
    </location>
    <ligand>
        <name>NAD(+)</name>
        <dbReference type="ChEBI" id="CHEBI:57540"/>
    </ligand>
</feature>
<dbReference type="SUPFAM" id="SSF52467">
    <property type="entry name" value="DHS-like NAD/FAD-binding domain"/>
    <property type="match status" value="1"/>
</dbReference>
<feature type="binding site" evidence="4">
    <location>
        <position position="80"/>
    </location>
    <ligand>
        <name>substrate</name>
    </ligand>
</feature>
<comment type="caution">
    <text evidence="4">Lacks conserved residue(s) required for the propagation of feature annotation.</text>
</comment>
<dbReference type="EMBL" id="JAPDRL010000013">
    <property type="protein sequence ID" value="KAJ9667377.1"/>
    <property type="molecule type" value="Genomic_DNA"/>
</dbReference>
<comment type="caution">
    <text evidence="7">The sequence shown here is derived from an EMBL/GenBank/DDBJ whole genome shotgun (WGS) entry which is preliminary data.</text>
</comment>
<evidence type="ECO:0000256" key="5">
    <source>
        <dbReference type="PROSITE-ProRule" id="PRU00236"/>
    </source>
</evidence>
<comment type="subcellular location">
    <subcellularLocation>
        <location evidence="4">Mitochondrion</location>
    </subcellularLocation>
</comment>
<evidence type="ECO:0000256" key="2">
    <source>
        <dbReference type="ARBA" id="ARBA00022679"/>
    </source>
</evidence>
<feature type="domain" description="Deacetylase sirtuin-type" evidence="6">
    <location>
        <begin position="8"/>
        <end position="322"/>
    </location>
</feature>
<feature type="binding site" evidence="4">
    <location>
        <position position="300"/>
    </location>
    <ligand>
        <name>NAD(+)</name>
        <dbReference type="ChEBI" id="CHEBI:57540"/>
    </ligand>
</feature>
<gene>
    <name evidence="7" type="ORF">H2201_002578</name>
</gene>
<evidence type="ECO:0000256" key="3">
    <source>
        <dbReference type="ARBA" id="ARBA00023027"/>
    </source>
</evidence>
<evidence type="ECO:0000256" key="1">
    <source>
        <dbReference type="ARBA" id="ARBA00006924"/>
    </source>
</evidence>
<comment type="catalytic activity">
    <reaction evidence="4">
        <text>N(6)-succinyl-L-lysyl-[protein] + NAD(+) + H2O = 2''-O-succinyl-ADP-D-ribose + nicotinamide + L-lysyl-[protein]</text>
        <dbReference type="Rhea" id="RHEA:47668"/>
        <dbReference type="Rhea" id="RHEA-COMP:9752"/>
        <dbReference type="Rhea" id="RHEA-COMP:11877"/>
        <dbReference type="ChEBI" id="CHEBI:15377"/>
        <dbReference type="ChEBI" id="CHEBI:17154"/>
        <dbReference type="ChEBI" id="CHEBI:29969"/>
        <dbReference type="ChEBI" id="CHEBI:57540"/>
        <dbReference type="ChEBI" id="CHEBI:87830"/>
        <dbReference type="ChEBI" id="CHEBI:87832"/>
    </reaction>
</comment>
<proteinExistence type="inferred from homology"/>
<evidence type="ECO:0000313" key="7">
    <source>
        <dbReference type="EMBL" id="KAJ9667377.1"/>
    </source>
</evidence>
<name>A0ABQ9NZ23_9PEZI</name>
<dbReference type="InterPro" id="IPR050134">
    <property type="entry name" value="NAD-dep_sirtuin_deacylases"/>
</dbReference>
<dbReference type="Pfam" id="PF02146">
    <property type="entry name" value="SIR2"/>
    <property type="match status" value="1"/>
</dbReference>
<dbReference type="InterPro" id="IPR026591">
    <property type="entry name" value="Sirtuin_cat_small_dom_sf"/>
</dbReference>
<evidence type="ECO:0000259" key="6">
    <source>
        <dbReference type="PROSITE" id="PS50305"/>
    </source>
</evidence>
<dbReference type="PANTHER" id="PTHR11085">
    <property type="entry name" value="NAD-DEPENDENT PROTEIN DEACYLASE SIRTUIN-5, MITOCHONDRIAL-RELATED"/>
    <property type="match status" value="1"/>
</dbReference>
<comment type="catalytic activity">
    <reaction evidence="4">
        <text>N(6)-malonyl-L-lysyl-[protein] + NAD(+) + H2O = 2''-O-malonyl-ADP-D-ribose + nicotinamide + L-lysyl-[protein]</text>
        <dbReference type="Rhea" id="RHEA:47672"/>
        <dbReference type="Rhea" id="RHEA-COMP:9752"/>
        <dbReference type="Rhea" id="RHEA-COMP:11878"/>
        <dbReference type="ChEBI" id="CHEBI:15377"/>
        <dbReference type="ChEBI" id="CHEBI:17154"/>
        <dbReference type="ChEBI" id="CHEBI:29969"/>
        <dbReference type="ChEBI" id="CHEBI:57540"/>
        <dbReference type="ChEBI" id="CHEBI:87831"/>
        <dbReference type="ChEBI" id="CHEBI:87833"/>
    </reaction>
</comment>
<organism evidence="7 8">
    <name type="scientific">Coniosporium apollinis</name>
    <dbReference type="NCBI Taxonomy" id="61459"/>
    <lineage>
        <taxon>Eukaryota</taxon>
        <taxon>Fungi</taxon>
        <taxon>Dikarya</taxon>
        <taxon>Ascomycota</taxon>
        <taxon>Pezizomycotina</taxon>
        <taxon>Dothideomycetes</taxon>
        <taxon>Dothideomycetes incertae sedis</taxon>
        <taxon>Coniosporium</taxon>
    </lineage>
</organism>
<feature type="binding site" evidence="5">
    <location>
        <position position="144"/>
    </location>
    <ligand>
        <name>Zn(2+)</name>
        <dbReference type="ChEBI" id="CHEBI:29105"/>
    </ligand>
</feature>
<evidence type="ECO:0000313" key="8">
    <source>
        <dbReference type="Proteomes" id="UP001172684"/>
    </source>
</evidence>
<dbReference type="PANTHER" id="PTHR11085:SF10">
    <property type="entry name" value="NAD-DEPENDENT PROTEIN DEACYLASE SIRTUIN-5, MITOCHONDRIAL-RELATED"/>
    <property type="match status" value="1"/>
</dbReference>
<comment type="domain">
    <text evidence="4">In contrast to class I sirtuins, class III sirtuins have only weak deacetylase activity. Difference in substrate specificity is probably due to a larger hydrophobic pocket with 2 residues (Tyr-77 and Arg-80) that bind to malonylated and succinylated substrates and define the specificity.</text>
</comment>
<dbReference type="Gene3D" id="3.30.1600.10">
    <property type="entry name" value="SIR2/SIRT2 'Small Domain"/>
    <property type="match status" value="1"/>
</dbReference>
<keyword evidence="2 4" id="KW-0808">Transferase</keyword>
<reference evidence="7" key="1">
    <citation type="submission" date="2022-10" db="EMBL/GenBank/DDBJ databases">
        <title>Culturing micro-colonial fungi from biological soil crusts in the Mojave desert and describing Neophaeococcomyces mojavensis, and introducing the new genera and species Taxawa tesnikishii.</title>
        <authorList>
            <person name="Kurbessoian T."/>
            <person name="Stajich J.E."/>
        </authorList>
    </citation>
    <scope>NUCLEOTIDE SEQUENCE</scope>
    <source>
        <strain evidence="7">TK_1</strain>
    </source>
</reference>
<feature type="active site" description="Proton acceptor" evidence="4 5">
    <location>
        <position position="131"/>
    </location>
</feature>
<dbReference type="PROSITE" id="PS50305">
    <property type="entry name" value="SIRTUIN"/>
    <property type="match status" value="1"/>
</dbReference>
<comment type="similarity">
    <text evidence="4">Belongs to the sirtuin family. Class III subfamily.</text>
</comment>
<keyword evidence="4 5" id="KW-0862">Zinc</keyword>
<protein>
    <recommendedName>
        <fullName evidence="4">NAD-dependent protein deacylase</fullName>
        <ecNumber evidence="4">2.3.1.-</ecNumber>
    </recommendedName>
    <alternativeName>
        <fullName evidence="4">Regulatory protein SIR2 homolog 5</fullName>
    </alternativeName>
</protein>
<dbReference type="CDD" id="cd01412">
    <property type="entry name" value="SIRT5_Af1_CobB"/>
    <property type="match status" value="1"/>
</dbReference>
<comment type="catalytic activity">
    <reaction evidence="4">
        <text>N(6)-glutaryl-L-lysyl-[protein] + NAD(+) + H2O = 2''-O-glutaryl-ADP-D-ribose + nicotinamide + L-lysyl-[protein]</text>
        <dbReference type="Rhea" id="RHEA:47664"/>
        <dbReference type="Rhea" id="RHEA-COMP:9752"/>
        <dbReference type="Rhea" id="RHEA-COMP:11875"/>
        <dbReference type="ChEBI" id="CHEBI:15377"/>
        <dbReference type="ChEBI" id="CHEBI:17154"/>
        <dbReference type="ChEBI" id="CHEBI:29969"/>
        <dbReference type="ChEBI" id="CHEBI:57540"/>
        <dbReference type="ChEBI" id="CHEBI:87828"/>
        <dbReference type="ChEBI" id="CHEBI:87829"/>
    </reaction>
</comment>
<dbReference type="InterPro" id="IPR026590">
    <property type="entry name" value="Ssirtuin_cat_dom"/>
</dbReference>
<feature type="binding site" evidence="4 5">
    <location>
        <position position="211"/>
    </location>
    <ligand>
        <name>Zn(2+)</name>
        <dbReference type="ChEBI" id="CHEBI:29105"/>
    </ligand>
</feature>
<dbReference type="InterPro" id="IPR029035">
    <property type="entry name" value="DHS-like_NAD/FAD-binding_dom"/>
</dbReference>
<accession>A0ABQ9NZ23</accession>
<keyword evidence="4" id="KW-0496">Mitochondrion</keyword>
<feature type="binding site" evidence="4">
    <location>
        <position position="77"/>
    </location>
    <ligand>
        <name>substrate</name>
    </ligand>
</feature>
<feature type="binding site" evidence="4">
    <location>
        <begin position="278"/>
        <end position="280"/>
    </location>
    <ligand>
        <name>NAD(+)</name>
        <dbReference type="ChEBI" id="CHEBI:57540"/>
    </ligand>
</feature>
<feature type="binding site" evidence="4 5">
    <location>
        <position position="139"/>
    </location>
    <ligand>
        <name>Zn(2+)</name>
        <dbReference type="ChEBI" id="CHEBI:29105"/>
    </ligand>
</feature>
<comment type="function">
    <text evidence="4">NAD-dependent lysine demalonylase, desuccinylase and deglutarylase that specifically removes malonyl, succinyl and glutaryl groups on target proteins. Has weak NAD-dependent protein deacetylase activity; however this activity may not be physiologically relevant in vivo.</text>
</comment>
<dbReference type="Proteomes" id="UP001172684">
    <property type="component" value="Unassembled WGS sequence"/>
</dbReference>